<organism evidence="14 15">
    <name type="scientific">Oryctes borbonicus</name>
    <dbReference type="NCBI Taxonomy" id="1629725"/>
    <lineage>
        <taxon>Eukaryota</taxon>
        <taxon>Metazoa</taxon>
        <taxon>Ecdysozoa</taxon>
        <taxon>Arthropoda</taxon>
        <taxon>Hexapoda</taxon>
        <taxon>Insecta</taxon>
        <taxon>Pterygota</taxon>
        <taxon>Neoptera</taxon>
        <taxon>Endopterygota</taxon>
        <taxon>Coleoptera</taxon>
        <taxon>Polyphaga</taxon>
        <taxon>Scarabaeiformia</taxon>
        <taxon>Scarabaeidae</taxon>
        <taxon>Dynastinae</taxon>
        <taxon>Oryctes</taxon>
    </lineage>
</organism>
<dbReference type="PANTHER" id="PTHR12755">
    <property type="entry name" value="CLEAVAGE/POLYADENYLATION FACTOR IA SUBUNIT CLP1P"/>
    <property type="match status" value="1"/>
</dbReference>
<name>A0A0T6B3N8_9SCAR</name>
<evidence type="ECO:0000256" key="5">
    <source>
        <dbReference type="ARBA" id="ARBA00022741"/>
    </source>
</evidence>
<evidence type="ECO:0000256" key="2">
    <source>
        <dbReference type="ARBA" id="ARBA00011003"/>
    </source>
</evidence>
<keyword evidence="8" id="KW-0539">Nucleus</keyword>
<dbReference type="Proteomes" id="UP000051574">
    <property type="component" value="Unassembled WGS sequence"/>
</dbReference>
<dbReference type="Pfam" id="PF24419">
    <property type="entry name" value="Cupin_NOL9"/>
    <property type="match status" value="1"/>
</dbReference>
<feature type="domain" description="NOL9 C-terminal" evidence="13">
    <location>
        <begin position="553"/>
        <end position="637"/>
    </location>
</feature>
<dbReference type="PANTHER" id="PTHR12755:SF3">
    <property type="entry name" value="POLYNUCLEOTIDE 5'-HYDROXYL-KINASE NOL9"/>
    <property type="match status" value="1"/>
</dbReference>
<evidence type="ECO:0000313" key="15">
    <source>
        <dbReference type="Proteomes" id="UP000051574"/>
    </source>
</evidence>
<dbReference type="SUPFAM" id="SSF52540">
    <property type="entry name" value="P-loop containing nucleoside triphosphate hydrolases"/>
    <property type="match status" value="2"/>
</dbReference>
<dbReference type="EMBL" id="LJIG01015968">
    <property type="protein sequence ID" value="KRT82012.1"/>
    <property type="molecule type" value="Genomic_DNA"/>
</dbReference>
<proteinExistence type="inferred from homology"/>
<feature type="compositionally biased region" description="Basic residues" evidence="10">
    <location>
        <begin position="40"/>
        <end position="51"/>
    </location>
</feature>
<dbReference type="GO" id="GO:0000448">
    <property type="term" value="P:cleavage in ITS2 between 5.8S rRNA and LSU-rRNA of tricistronic rRNA transcript (SSU-rRNA, 5.8S rRNA, LSU-rRNA)"/>
    <property type="evidence" value="ECO:0007669"/>
    <property type="project" value="TreeGrafter"/>
</dbReference>
<dbReference type="InterPro" id="IPR057573">
    <property type="entry name" value="NOL9_N"/>
</dbReference>
<keyword evidence="15" id="KW-1185">Reference proteome</keyword>
<feature type="domain" description="NOL9 N-terminal" evidence="12">
    <location>
        <begin position="175"/>
        <end position="320"/>
    </location>
</feature>
<dbReference type="InterPro" id="IPR057570">
    <property type="entry name" value="NOL9_C"/>
</dbReference>
<comment type="subcellular location">
    <subcellularLocation>
        <location evidence="1">Nucleus</location>
        <location evidence="1">Nucleolus</location>
    </subcellularLocation>
</comment>
<dbReference type="Gene3D" id="3.40.50.300">
    <property type="entry name" value="P-loop containing nucleotide triphosphate hydrolases"/>
    <property type="match status" value="1"/>
</dbReference>
<dbReference type="Pfam" id="PF16575">
    <property type="entry name" value="CLP1_P"/>
    <property type="match status" value="1"/>
</dbReference>
<evidence type="ECO:0000256" key="3">
    <source>
        <dbReference type="ARBA" id="ARBA00022552"/>
    </source>
</evidence>
<evidence type="ECO:0000313" key="14">
    <source>
        <dbReference type="EMBL" id="KRT82012.1"/>
    </source>
</evidence>
<evidence type="ECO:0000256" key="8">
    <source>
        <dbReference type="ARBA" id="ARBA00023242"/>
    </source>
</evidence>
<dbReference type="GO" id="GO:0005730">
    <property type="term" value="C:nucleolus"/>
    <property type="evidence" value="ECO:0007669"/>
    <property type="project" value="UniProtKB-SubCell"/>
</dbReference>
<accession>A0A0T6B3N8</accession>
<comment type="similarity">
    <text evidence="2">Belongs to the Clp1 family. NOL9/GRC3 subfamily.</text>
</comment>
<evidence type="ECO:0000256" key="7">
    <source>
        <dbReference type="ARBA" id="ARBA00022840"/>
    </source>
</evidence>
<keyword evidence="6" id="KW-0418">Kinase</keyword>
<feature type="domain" description="Clp1 P-loop" evidence="11">
    <location>
        <begin position="341"/>
        <end position="490"/>
    </location>
</feature>
<dbReference type="Pfam" id="PF25467">
    <property type="entry name" value="NOL9_C"/>
    <property type="match status" value="1"/>
</dbReference>
<dbReference type="InterPro" id="IPR027417">
    <property type="entry name" value="P-loop_NTPase"/>
</dbReference>
<evidence type="ECO:0000259" key="12">
    <source>
        <dbReference type="Pfam" id="PF24419"/>
    </source>
</evidence>
<dbReference type="AlphaFoldDB" id="A0A0T6B3N8"/>
<evidence type="ECO:0000259" key="13">
    <source>
        <dbReference type="Pfam" id="PF25467"/>
    </source>
</evidence>
<protein>
    <recommendedName>
        <fullName evidence="9">Polynucleotide 5'-hydroxyl-kinase NOL9</fullName>
    </recommendedName>
</protein>
<keyword evidence="5" id="KW-0547">Nucleotide-binding</keyword>
<evidence type="ECO:0000256" key="6">
    <source>
        <dbReference type="ARBA" id="ARBA00022777"/>
    </source>
</evidence>
<evidence type="ECO:0000256" key="9">
    <source>
        <dbReference type="ARBA" id="ARBA00071212"/>
    </source>
</evidence>
<dbReference type="GO" id="GO:0005524">
    <property type="term" value="F:ATP binding"/>
    <property type="evidence" value="ECO:0007669"/>
    <property type="project" value="UniProtKB-KW"/>
</dbReference>
<dbReference type="InterPro" id="IPR032319">
    <property type="entry name" value="CLP1_P"/>
</dbReference>
<dbReference type="OrthoDB" id="2405412at2759"/>
<evidence type="ECO:0000256" key="10">
    <source>
        <dbReference type="SAM" id="MobiDB-lite"/>
    </source>
</evidence>
<evidence type="ECO:0000256" key="4">
    <source>
        <dbReference type="ARBA" id="ARBA00022679"/>
    </source>
</evidence>
<keyword evidence="4" id="KW-0808">Transferase</keyword>
<sequence>MSYRESIIKLLKTEVKVPPPAGISKSGTKRPRRQKEQKDKKRLKRHSKKKIPPNTSLNSRDKIHSSADKNLTTVYSDSDIELNVSSSSENNWVHKLATNISPSKSELMKELPLYPDVDTVFHVPNKDLSNDIFSTLDDIACDENDDDDDDDDDNLILESKSMEVENKKEETCINCYKMNNGKLMHIMNRNNIYLSGSFKLSVIYGSIHLLGYNLSQNTKEVSIFSLRGFSYLCLQNIHEGSKSVSYDIIKSELYKQGVSKSDVMDIFSKFKFEHSIVVCKQLDNLMLPYVEKHISQKISPSNEEDFLLNSSDDKDVNMLQHNTQWAVVDMIDKNSKVMICGGKGVGKSTLLKYMINILLMKYNEVLVIDLDPGQSEFTIPGCVSATIVKEPIFGPSFTHLQVPEKCIFVENIDVSLEPDQYIKCVIQLLKQCEEFKEIPTLINYMGYTQSYGINIASTLITHISPTHLLQINSTQQSKNFEKSLTTDVVIEYSNMFGISETTSLAYQLIAIDSMSDRLISWQAQGRTTREMSILSYFSQVIDESLSLTSKKVPLYKINLEDVTLVCNDLKTTRNKLAVFNANLVALCTLTDTDGIYNCHGWGIVRGVNGEILVLITPVDEITLEKVTHLVVGSITLPASVLMYEDTNIGLVPYVSLGCRTRFNYIPKRSYLPKRNN</sequence>
<comment type="caution">
    <text evidence="14">The sequence shown here is derived from an EMBL/GenBank/DDBJ whole genome shotgun (WGS) entry which is preliminary data.</text>
</comment>
<evidence type="ECO:0000259" key="11">
    <source>
        <dbReference type="Pfam" id="PF16575"/>
    </source>
</evidence>
<evidence type="ECO:0000256" key="1">
    <source>
        <dbReference type="ARBA" id="ARBA00004604"/>
    </source>
</evidence>
<keyword evidence="3" id="KW-0698">rRNA processing</keyword>
<feature type="region of interest" description="Disordered" evidence="10">
    <location>
        <begin position="14"/>
        <end position="65"/>
    </location>
</feature>
<dbReference type="GO" id="GO:0051731">
    <property type="term" value="F:polynucleotide 5'-hydroxyl-kinase activity"/>
    <property type="evidence" value="ECO:0007669"/>
    <property type="project" value="InterPro"/>
</dbReference>
<gene>
    <name evidence="14" type="ORF">AMK59_5470</name>
</gene>
<reference evidence="14 15" key="1">
    <citation type="submission" date="2015-09" db="EMBL/GenBank/DDBJ databases">
        <title>Draft genome of the scarab beetle Oryctes borbonicus.</title>
        <authorList>
            <person name="Meyer J.M."/>
            <person name="Markov G.V."/>
            <person name="Baskaran P."/>
            <person name="Herrmann M."/>
            <person name="Sommer R.J."/>
            <person name="Roedelsperger C."/>
        </authorList>
    </citation>
    <scope>NUCLEOTIDE SEQUENCE [LARGE SCALE GENOMIC DNA]</scope>
    <source>
        <strain evidence="14">OB123</strain>
        <tissue evidence="14">Whole animal</tissue>
    </source>
</reference>
<dbReference type="InterPro" id="IPR045116">
    <property type="entry name" value="Clp1/Grc3"/>
</dbReference>
<keyword evidence="7" id="KW-0067">ATP-binding</keyword>